<gene>
    <name evidence="2" type="ORF">HNQ52_001819</name>
</gene>
<protein>
    <recommendedName>
        <fullName evidence="4">DUF1631 domain-containing protein</fullName>
    </recommendedName>
</protein>
<keyword evidence="3" id="KW-1185">Reference proteome</keyword>
<organism evidence="2 3">
    <name type="scientific">Chiayiivirga flava</name>
    <dbReference type="NCBI Taxonomy" id="659595"/>
    <lineage>
        <taxon>Bacteria</taxon>
        <taxon>Pseudomonadati</taxon>
        <taxon>Pseudomonadota</taxon>
        <taxon>Gammaproteobacteria</taxon>
        <taxon>Lysobacterales</taxon>
        <taxon>Lysobacteraceae</taxon>
        <taxon>Chiayiivirga</taxon>
    </lineage>
</organism>
<dbReference type="AlphaFoldDB" id="A0A7W8D7R1"/>
<feature type="region of interest" description="Disordered" evidence="1">
    <location>
        <begin position="238"/>
        <end position="270"/>
    </location>
</feature>
<evidence type="ECO:0008006" key="4">
    <source>
        <dbReference type="Google" id="ProtNLM"/>
    </source>
</evidence>
<dbReference type="RefSeq" id="WP_183960817.1">
    <property type="nucleotide sequence ID" value="NZ_JACHHP010000003.1"/>
</dbReference>
<evidence type="ECO:0000256" key="1">
    <source>
        <dbReference type="SAM" id="MobiDB-lite"/>
    </source>
</evidence>
<sequence length="798" mass="84495">MESQHRHDPAHDAGTVADTHARTAALLFAQVMHSVTDRLEPVLEKALERLGRQLFARAESGRGGEQHVALDALRHLNRTRADLLPELLRAVQHAADAMRNPRTAPDAPGDTPSDSWCLLDNAVVEEAGLIDSLGGWLETRLHLPLHLLAERIGVLFGREVPSARALACGPHALLSATRAAARALDMGFEARSMLLSQVAAELDATLPACYDLANARLRAAGVLPDLAGYRPKARIGRQRTTAGCGSKMDADAPAAPPVTDTSARPPLTGRPPLRPFAAWLDLADTGAVPAPEAERTIFDVMRHLLGGRRAFLGRGADTGAVPAHRVDPAQVQASLRDLQRTSAPGPQTQPQVGALKPALMRRLQACIPDGMVPDLDAVQADTIELVDMLFEHLLHDVAPHGTGAALLARLQVPLLRVALQDSGFFTRKQHPARRMLDTLADAGLFWLDPAHDGDAAFAAELDALVDGIASGFDGDLDVFESAATRLQRQLDERVRRAALIERRHVEAEQGRERLELARSAATNAIAMAVGAHRLPAPLHALLTGAWTDALALAALRDDPGGALFDRRVAAAVALVQRAHSARPGVAPEAEAGGAARADASTLRAVLVEGLRQVGHLEDAAAALAETALAQATGMPDAASGGAGSDTAQAEHAPDFASAARVSGEASAADDAAQPVHERAASPLPHPPAAEAALGNEARQHLERLRRLPFGTWFDLDLGDTARCRCRMSWFSPVTGRCLFVNARGQRVGDHTLAWLAQAMADGRATLVREAHASVVDIAWQSILGVLRSLTGGPVASPA</sequence>
<evidence type="ECO:0000313" key="2">
    <source>
        <dbReference type="EMBL" id="MBB5208277.1"/>
    </source>
</evidence>
<accession>A0A7W8D7R1</accession>
<feature type="region of interest" description="Disordered" evidence="1">
    <location>
        <begin position="634"/>
        <end position="689"/>
    </location>
</feature>
<dbReference type="Pfam" id="PF07793">
    <property type="entry name" value="DUF1631"/>
    <property type="match status" value="1"/>
</dbReference>
<dbReference type="EMBL" id="JACHHP010000003">
    <property type="protein sequence ID" value="MBB5208277.1"/>
    <property type="molecule type" value="Genomic_DNA"/>
</dbReference>
<name>A0A7W8D7R1_9GAMM</name>
<evidence type="ECO:0000313" key="3">
    <source>
        <dbReference type="Proteomes" id="UP000521199"/>
    </source>
</evidence>
<dbReference type="Proteomes" id="UP000521199">
    <property type="component" value="Unassembled WGS sequence"/>
</dbReference>
<dbReference type="InterPro" id="IPR012434">
    <property type="entry name" value="DUF1631"/>
</dbReference>
<reference evidence="2 3" key="1">
    <citation type="submission" date="2020-08" db="EMBL/GenBank/DDBJ databases">
        <title>Genomic Encyclopedia of Type Strains, Phase IV (KMG-IV): sequencing the most valuable type-strain genomes for metagenomic binning, comparative biology and taxonomic classification.</title>
        <authorList>
            <person name="Goeker M."/>
        </authorList>
    </citation>
    <scope>NUCLEOTIDE SEQUENCE [LARGE SCALE GENOMIC DNA]</scope>
    <source>
        <strain evidence="2 3">DSM 24163</strain>
    </source>
</reference>
<proteinExistence type="predicted"/>
<comment type="caution">
    <text evidence="2">The sequence shown here is derived from an EMBL/GenBank/DDBJ whole genome shotgun (WGS) entry which is preliminary data.</text>
</comment>